<comment type="caution">
    <text evidence="2">The sequence shown here is derived from an EMBL/GenBank/DDBJ whole genome shotgun (WGS) entry which is preliminary data.</text>
</comment>
<name>A0A9D3WGD0_9ROSI</name>
<feature type="coiled-coil region" evidence="1">
    <location>
        <begin position="9"/>
        <end position="36"/>
    </location>
</feature>
<proteinExistence type="predicted"/>
<evidence type="ECO:0000256" key="1">
    <source>
        <dbReference type="SAM" id="Coils"/>
    </source>
</evidence>
<dbReference type="EMBL" id="JAIQCV010000002">
    <property type="protein sequence ID" value="KAH1122858.1"/>
    <property type="molecule type" value="Genomic_DNA"/>
</dbReference>
<sequence>MQGTLNATLDMLAHKNNALKAKAEALKKVIDKLKGELVLCKVIMGNEFKGTKSANDINNFILGIKKYFEIVDIKGGRQESCGFAWLKSKPMTQSAMCMVHLLQHLDKALMFYELAIDTTSSIQTLDII</sequence>
<keyword evidence="3" id="KW-1185">Reference proteome</keyword>
<protein>
    <submittedName>
        <fullName evidence="2">Uncharacterized protein</fullName>
    </submittedName>
</protein>
<dbReference type="Proteomes" id="UP000828251">
    <property type="component" value="Unassembled WGS sequence"/>
</dbReference>
<accession>A0A9D3WGD0</accession>
<gene>
    <name evidence="2" type="ORF">J1N35_006018</name>
</gene>
<evidence type="ECO:0000313" key="2">
    <source>
        <dbReference type="EMBL" id="KAH1122858.1"/>
    </source>
</evidence>
<dbReference type="AlphaFoldDB" id="A0A9D3WGD0"/>
<organism evidence="2 3">
    <name type="scientific">Gossypium stocksii</name>
    <dbReference type="NCBI Taxonomy" id="47602"/>
    <lineage>
        <taxon>Eukaryota</taxon>
        <taxon>Viridiplantae</taxon>
        <taxon>Streptophyta</taxon>
        <taxon>Embryophyta</taxon>
        <taxon>Tracheophyta</taxon>
        <taxon>Spermatophyta</taxon>
        <taxon>Magnoliopsida</taxon>
        <taxon>eudicotyledons</taxon>
        <taxon>Gunneridae</taxon>
        <taxon>Pentapetalae</taxon>
        <taxon>rosids</taxon>
        <taxon>malvids</taxon>
        <taxon>Malvales</taxon>
        <taxon>Malvaceae</taxon>
        <taxon>Malvoideae</taxon>
        <taxon>Gossypium</taxon>
    </lineage>
</organism>
<evidence type="ECO:0000313" key="3">
    <source>
        <dbReference type="Proteomes" id="UP000828251"/>
    </source>
</evidence>
<reference evidence="2 3" key="1">
    <citation type="journal article" date="2021" name="Plant Biotechnol. J.">
        <title>Multi-omics assisted identification of the key and species-specific regulatory components of drought-tolerant mechanisms in Gossypium stocksii.</title>
        <authorList>
            <person name="Yu D."/>
            <person name="Ke L."/>
            <person name="Zhang D."/>
            <person name="Wu Y."/>
            <person name="Sun Y."/>
            <person name="Mei J."/>
            <person name="Sun J."/>
            <person name="Sun Y."/>
        </authorList>
    </citation>
    <scope>NUCLEOTIDE SEQUENCE [LARGE SCALE GENOMIC DNA]</scope>
    <source>
        <strain evidence="3">cv. E1</strain>
        <tissue evidence="2">Leaf</tissue>
    </source>
</reference>
<keyword evidence="1" id="KW-0175">Coiled coil</keyword>